<dbReference type="Proteomes" id="UP001524642">
    <property type="component" value="Unassembled WGS sequence"/>
</dbReference>
<dbReference type="PANTHER" id="PTHR43798:SF33">
    <property type="entry name" value="HYDROLASE, PUTATIVE (AFU_ORTHOLOGUE AFUA_2G14860)-RELATED"/>
    <property type="match status" value="1"/>
</dbReference>
<evidence type="ECO:0000313" key="4">
    <source>
        <dbReference type="EMBL" id="MCR0982704.1"/>
    </source>
</evidence>
<protein>
    <submittedName>
        <fullName evidence="4">Alpha/beta hydrolase</fullName>
    </submittedName>
</protein>
<dbReference type="InterPro" id="IPR029058">
    <property type="entry name" value="AB_hydrolase_fold"/>
</dbReference>
<dbReference type="RefSeq" id="WP_257716370.1">
    <property type="nucleotide sequence ID" value="NZ_JANJOU010000008.1"/>
</dbReference>
<sequence>MAAVPQSAAYHPDGSTAPPLPETRFIELDAAALGLEHGRLSFMEAGEGPETVLLLHGIGSNSTGWRFVLPALAQRARVIAWNAPGYWLSADFAADTPSAGDYARVAVALLDALGIERAHFVGSSFGSMVSIVAAAEHPARVGRLALLGASRGQRWKPPEERARMLAMRRDSIAGGGMVLARERWQNLVGPGTPDLVRKWVQETLAATHAKGLMRSARASDETDSLDFAPQIRAPTLILVGSEDRVNPLDVSKALAEAIPGARLVLQEGIGHQAKLEAPRATVAALEKHLF</sequence>
<dbReference type="PANTHER" id="PTHR43798">
    <property type="entry name" value="MONOACYLGLYCEROL LIPASE"/>
    <property type="match status" value="1"/>
</dbReference>
<dbReference type="PRINTS" id="PR00111">
    <property type="entry name" value="ABHYDROLASE"/>
</dbReference>
<keyword evidence="4" id="KW-0378">Hydrolase</keyword>
<feature type="region of interest" description="Disordered" evidence="1">
    <location>
        <begin position="1"/>
        <end position="20"/>
    </location>
</feature>
<feature type="domain" description="Peptidase S33 tripeptidyl aminopeptidase-like C-terminal" evidence="3">
    <location>
        <begin position="232"/>
        <end position="275"/>
    </location>
</feature>
<dbReference type="Pfam" id="PF08386">
    <property type="entry name" value="Abhydrolase_4"/>
    <property type="match status" value="1"/>
</dbReference>
<dbReference type="InterPro" id="IPR000073">
    <property type="entry name" value="AB_hydrolase_1"/>
</dbReference>
<dbReference type="EMBL" id="JANJOU010000008">
    <property type="protein sequence ID" value="MCR0982704.1"/>
    <property type="molecule type" value="Genomic_DNA"/>
</dbReference>
<keyword evidence="5" id="KW-1185">Reference proteome</keyword>
<evidence type="ECO:0000259" key="3">
    <source>
        <dbReference type="Pfam" id="PF08386"/>
    </source>
</evidence>
<gene>
    <name evidence="4" type="ORF">NRP21_11655</name>
</gene>
<comment type="caution">
    <text evidence="4">The sequence shown here is derived from an EMBL/GenBank/DDBJ whole genome shotgun (WGS) entry which is preliminary data.</text>
</comment>
<accession>A0ABT1X4Q7</accession>
<dbReference type="SUPFAM" id="SSF53474">
    <property type="entry name" value="alpha/beta-Hydrolases"/>
    <property type="match status" value="1"/>
</dbReference>
<proteinExistence type="predicted"/>
<name>A0ABT1X4Q7_9PROT</name>
<feature type="domain" description="AB hydrolase-1" evidence="2">
    <location>
        <begin position="51"/>
        <end position="165"/>
    </location>
</feature>
<reference evidence="4 5" key="1">
    <citation type="submission" date="2022-06" db="EMBL/GenBank/DDBJ databases">
        <title>Roseomonas CN29.</title>
        <authorList>
            <person name="Cheng Y."/>
            <person name="He X."/>
        </authorList>
    </citation>
    <scope>NUCLEOTIDE SEQUENCE [LARGE SCALE GENOMIC DNA]</scope>
    <source>
        <strain evidence="4 5">CN29</strain>
    </source>
</reference>
<dbReference type="Pfam" id="PF00561">
    <property type="entry name" value="Abhydrolase_1"/>
    <property type="match status" value="1"/>
</dbReference>
<evidence type="ECO:0000259" key="2">
    <source>
        <dbReference type="Pfam" id="PF00561"/>
    </source>
</evidence>
<dbReference type="GO" id="GO:0016787">
    <property type="term" value="F:hydrolase activity"/>
    <property type="evidence" value="ECO:0007669"/>
    <property type="project" value="UniProtKB-KW"/>
</dbReference>
<evidence type="ECO:0000313" key="5">
    <source>
        <dbReference type="Proteomes" id="UP001524642"/>
    </source>
</evidence>
<organism evidence="4 5">
    <name type="scientific">Roseomonas populi</name>
    <dbReference type="NCBI Taxonomy" id="3121582"/>
    <lineage>
        <taxon>Bacteria</taxon>
        <taxon>Pseudomonadati</taxon>
        <taxon>Pseudomonadota</taxon>
        <taxon>Alphaproteobacteria</taxon>
        <taxon>Acetobacterales</taxon>
        <taxon>Roseomonadaceae</taxon>
        <taxon>Roseomonas</taxon>
    </lineage>
</organism>
<dbReference type="InterPro" id="IPR050266">
    <property type="entry name" value="AB_hydrolase_sf"/>
</dbReference>
<dbReference type="Gene3D" id="3.40.50.1820">
    <property type="entry name" value="alpha/beta hydrolase"/>
    <property type="match status" value="1"/>
</dbReference>
<dbReference type="InterPro" id="IPR013595">
    <property type="entry name" value="Pept_S33_TAP-like_C"/>
</dbReference>
<evidence type="ECO:0000256" key="1">
    <source>
        <dbReference type="SAM" id="MobiDB-lite"/>
    </source>
</evidence>